<sequence>MRIRQQSAKAMRERNHFDSYEWGYSQQNMYWRNMSVYYLRSCGRNVKEKSLLYSAAKAGNIELLVVVIHSHPELIWQPDYQNWTIFHVAVLYREEKVFSLIHQIGGMAGQPLRKQKTGQMLITMMYSLNHNNSCFKRLDGGREDYVAIISQGIWSSTSNAKRDIVVHGEKLPKSKFSNRKHILEKLASSLHKVRNNDGRTPRELFIEEHKLLLKEGKRWMKDTVNSCMIVATLITMMLDVRMDKNIIMETIELNNTTASDMTKTVNPFSFSNIGIPLSLLLPPGTGSQQQTPSWQSKLQQSYKNSQRLSSTFSLLL</sequence>
<dbReference type="PANTHER" id="PTHR24177">
    <property type="entry name" value="CASKIN"/>
    <property type="match status" value="1"/>
</dbReference>
<protein>
    <submittedName>
        <fullName evidence="1">Uncharacterized protein</fullName>
    </submittedName>
</protein>
<name>A0A9J5XTY1_SOLCO</name>
<evidence type="ECO:0000313" key="1">
    <source>
        <dbReference type="EMBL" id="KAG5590616.1"/>
    </source>
</evidence>
<dbReference type="Proteomes" id="UP000824120">
    <property type="component" value="Chromosome 8"/>
</dbReference>
<dbReference type="OrthoDB" id="1925304at2759"/>
<feature type="non-terminal residue" evidence="1">
    <location>
        <position position="316"/>
    </location>
</feature>
<dbReference type="EMBL" id="JACXVP010000008">
    <property type="protein sequence ID" value="KAG5590616.1"/>
    <property type="molecule type" value="Genomic_DNA"/>
</dbReference>
<keyword evidence="2" id="KW-1185">Reference proteome</keyword>
<dbReference type="AlphaFoldDB" id="A0A9J5XTY1"/>
<dbReference type="PANTHER" id="PTHR24177:SF365">
    <property type="entry name" value="ANKYRIN REPEAT-CONTAINING PROTEIN NPR4-LIKE ISOFORM X1"/>
    <property type="match status" value="1"/>
</dbReference>
<proteinExistence type="predicted"/>
<organism evidence="1 2">
    <name type="scientific">Solanum commersonii</name>
    <name type="common">Commerson's wild potato</name>
    <name type="synonym">Commerson's nightshade</name>
    <dbReference type="NCBI Taxonomy" id="4109"/>
    <lineage>
        <taxon>Eukaryota</taxon>
        <taxon>Viridiplantae</taxon>
        <taxon>Streptophyta</taxon>
        <taxon>Embryophyta</taxon>
        <taxon>Tracheophyta</taxon>
        <taxon>Spermatophyta</taxon>
        <taxon>Magnoliopsida</taxon>
        <taxon>eudicotyledons</taxon>
        <taxon>Gunneridae</taxon>
        <taxon>Pentapetalae</taxon>
        <taxon>asterids</taxon>
        <taxon>lamiids</taxon>
        <taxon>Solanales</taxon>
        <taxon>Solanaceae</taxon>
        <taxon>Solanoideae</taxon>
        <taxon>Solaneae</taxon>
        <taxon>Solanum</taxon>
    </lineage>
</organism>
<dbReference type="GO" id="GO:0016020">
    <property type="term" value="C:membrane"/>
    <property type="evidence" value="ECO:0007669"/>
    <property type="project" value="TreeGrafter"/>
</dbReference>
<evidence type="ECO:0000313" key="2">
    <source>
        <dbReference type="Proteomes" id="UP000824120"/>
    </source>
</evidence>
<reference evidence="1 2" key="1">
    <citation type="submission" date="2020-09" db="EMBL/GenBank/DDBJ databases">
        <title>De no assembly of potato wild relative species, Solanum commersonii.</title>
        <authorList>
            <person name="Cho K."/>
        </authorList>
    </citation>
    <scope>NUCLEOTIDE SEQUENCE [LARGE SCALE GENOMIC DNA]</scope>
    <source>
        <strain evidence="1">LZ3.2</strain>
        <tissue evidence="1">Leaf</tissue>
    </source>
</reference>
<dbReference type="InterPro" id="IPR036770">
    <property type="entry name" value="Ankyrin_rpt-contain_sf"/>
</dbReference>
<accession>A0A9J5XTY1</accession>
<comment type="caution">
    <text evidence="1">The sequence shown here is derived from an EMBL/GenBank/DDBJ whole genome shotgun (WGS) entry which is preliminary data.</text>
</comment>
<dbReference type="SUPFAM" id="SSF48403">
    <property type="entry name" value="Ankyrin repeat"/>
    <property type="match status" value="1"/>
</dbReference>
<gene>
    <name evidence="1" type="ORF">H5410_041130</name>
</gene>